<keyword evidence="6" id="KW-0695">RNA-directed DNA polymerase</keyword>
<keyword evidence="1" id="KW-0808">Transferase</keyword>
<protein>
    <recommendedName>
        <fullName evidence="7">Integrase catalytic domain-containing protein</fullName>
    </recommendedName>
</protein>
<dbReference type="PANTHER" id="PTHR37984:SF5">
    <property type="entry name" value="PROTEIN NYNRIN-LIKE"/>
    <property type="match status" value="1"/>
</dbReference>
<dbReference type="SUPFAM" id="SSF53098">
    <property type="entry name" value="Ribonuclease H-like"/>
    <property type="match status" value="1"/>
</dbReference>
<keyword evidence="4" id="KW-0255">Endonuclease</keyword>
<comment type="caution">
    <text evidence="8">The sequence shown here is derived from an EMBL/GenBank/DDBJ whole genome shotgun (WGS) entry which is preliminary data.</text>
</comment>
<evidence type="ECO:0000256" key="6">
    <source>
        <dbReference type="ARBA" id="ARBA00022918"/>
    </source>
</evidence>
<name>A0A8H8DLR0_9FUNG</name>
<dbReference type="InterPro" id="IPR001584">
    <property type="entry name" value="Integrase_cat-core"/>
</dbReference>
<dbReference type="FunFam" id="1.10.340.70:FF:000001">
    <property type="entry name" value="Retrovirus-related Pol polyprotein from transposon gypsy-like Protein"/>
    <property type="match status" value="1"/>
</dbReference>
<keyword evidence="5" id="KW-0378">Hydrolase</keyword>
<dbReference type="AlphaFoldDB" id="A0A8H8DLR0"/>
<dbReference type="InterPro" id="IPR036397">
    <property type="entry name" value="RNaseH_sf"/>
</dbReference>
<dbReference type="PANTHER" id="PTHR37984">
    <property type="entry name" value="PROTEIN CBG26694"/>
    <property type="match status" value="1"/>
</dbReference>
<evidence type="ECO:0000313" key="9">
    <source>
        <dbReference type="Proteomes" id="UP000673691"/>
    </source>
</evidence>
<dbReference type="SUPFAM" id="SSF56672">
    <property type="entry name" value="DNA/RNA polymerases"/>
    <property type="match status" value="1"/>
</dbReference>
<evidence type="ECO:0000259" key="7">
    <source>
        <dbReference type="PROSITE" id="PS50994"/>
    </source>
</evidence>
<evidence type="ECO:0000256" key="2">
    <source>
        <dbReference type="ARBA" id="ARBA00022695"/>
    </source>
</evidence>
<dbReference type="Proteomes" id="UP000673691">
    <property type="component" value="Unassembled WGS sequence"/>
</dbReference>
<dbReference type="Gene3D" id="1.10.340.70">
    <property type="match status" value="1"/>
</dbReference>
<dbReference type="Gene3D" id="3.30.420.10">
    <property type="entry name" value="Ribonuclease H-like superfamily/Ribonuclease H"/>
    <property type="match status" value="1"/>
</dbReference>
<evidence type="ECO:0000313" key="8">
    <source>
        <dbReference type="EMBL" id="KAG5463041.1"/>
    </source>
</evidence>
<evidence type="ECO:0000256" key="1">
    <source>
        <dbReference type="ARBA" id="ARBA00022679"/>
    </source>
</evidence>
<dbReference type="GO" id="GO:0015074">
    <property type="term" value="P:DNA integration"/>
    <property type="evidence" value="ECO:0007669"/>
    <property type="project" value="InterPro"/>
</dbReference>
<accession>A0A8H8DLR0</accession>
<organism evidence="8 9">
    <name type="scientific">Olpidium bornovanus</name>
    <dbReference type="NCBI Taxonomy" id="278681"/>
    <lineage>
        <taxon>Eukaryota</taxon>
        <taxon>Fungi</taxon>
        <taxon>Fungi incertae sedis</taxon>
        <taxon>Olpidiomycota</taxon>
        <taxon>Olpidiomycotina</taxon>
        <taxon>Olpidiomycetes</taxon>
        <taxon>Olpidiales</taxon>
        <taxon>Olpidiaceae</taxon>
        <taxon>Olpidium</taxon>
    </lineage>
</organism>
<dbReference type="GO" id="GO:0004519">
    <property type="term" value="F:endonuclease activity"/>
    <property type="evidence" value="ECO:0007669"/>
    <property type="project" value="UniProtKB-KW"/>
</dbReference>
<dbReference type="GO" id="GO:0016787">
    <property type="term" value="F:hydrolase activity"/>
    <property type="evidence" value="ECO:0007669"/>
    <property type="project" value="UniProtKB-KW"/>
</dbReference>
<dbReference type="EMBL" id="JAEFCI010001238">
    <property type="protein sequence ID" value="KAG5463041.1"/>
    <property type="molecule type" value="Genomic_DNA"/>
</dbReference>
<evidence type="ECO:0000256" key="3">
    <source>
        <dbReference type="ARBA" id="ARBA00022722"/>
    </source>
</evidence>
<dbReference type="InterPro" id="IPR050951">
    <property type="entry name" value="Retrovirus_Pol_polyprotein"/>
</dbReference>
<dbReference type="OrthoDB" id="5592268at2759"/>
<feature type="non-terminal residue" evidence="8">
    <location>
        <position position="1"/>
    </location>
</feature>
<keyword evidence="2" id="KW-0548">Nucleotidyltransferase</keyword>
<sequence>EQSFLALKDLLASNPVVTHPDPRRPFELAVDAWPRAISGNLYQRDYSGHHRVCYYGSWKLSRTEQNYSQPERECLAVVRACRDDRPYLLHNSFILWTDCTAIVDLIKKPDLSGKFARWVMFLADFPFDCRQRSAARHRDADALSRLHPVDEQEGERLQDVGLLDDGVEDNEGAVVDAFSIDWSAENAWANPPFETDTLLIPAWTTAPWFPAVLRQAMDTPVALPCDFDLFLPGYTDNRIAVGSPRWPVLAVRISAARTPSDLDPPIAISPLLNAADSNLVSIGQALDQEKPSTLPPRLRRRLSQFLLVGGLLHKRTPDWPPRRVVLGCDERKKTAILEELHDRQGHYGSGSSLIRVRARYFWLGIEEDVRSYVQSCDVCQRRGKPRDEDPPSEGSSSLPGFFEVWHLDSSGALSPSAGFHYFQIAVERFSGWVVVHRTRSKPTEETSYTLAQRVVREHGVPIQMFSRTAAYNPRANGAAERSVQEVSRVLSRLMLDRGADWGQVFDDAI</sequence>
<evidence type="ECO:0000256" key="5">
    <source>
        <dbReference type="ARBA" id="ARBA00022801"/>
    </source>
</evidence>
<dbReference type="GO" id="GO:0003676">
    <property type="term" value="F:nucleic acid binding"/>
    <property type="evidence" value="ECO:0007669"/>
    <property type="project" value="InterPro"/>
</dbReference>
<proteinExistence type="predicted"/>
<dbReference type="GO" id="GO:0005634">
    <property type="term" value="C:nucleus"/>
    <property type="evidence" value="ECO:0007669"/>
    <property type="project" value="UniProtKB-ARBA"/>
</dbReference>
<dbReference type="InterPro" id="IPR012337">
    <property type="entry name" value="RNaseH-like_sf"/>
</dbReference>
<evidence type="ECO:0000256" key="4">
    <source>
        <dbReference type="ARBA" id="ARBA00022759"/>
    </source>
</evidence>
<dbReference type="InterPro" id="IPR041373">
    <property type="entry name" value="RT_RNaseH"/>
</dbReference>
<dbReference type="Gene3D" id="3.10.20.370">
    <property type="match status" value="1"/>
</dbReference>
<dbReference type="GO" id="GO:0003964">
    <property type="term" value="F:RNA-directed DNA polymerase activity"/>
    <property type="evidence" value="ECO:0007669"/>
    <property type="project" value="UniProtKB-KW"/>
</dbReference>
<keyword evidence="3" id="KW-0540">Nuclease</keyword>
<dbReference type="Pfam" id="PF17917">
    <property type="entry name" value="RT_RNaseH"/>
    <property type="match status" value="1"/>
</dbReference>
<dbReference type="InterPro" id="IPR041588">
    <property type="entry name" value="Integrase_H2C2"/>
</dbReference>
<gene>
    <name evidence="8" type="ORF">BJ554DRAFT_2207</name>
</gene>
<dbReference type="PROSITE" id="PS50994">
    <property type="entry name" value="INTEGRASE"/>
    <property type="match status" value="1"/>
</dbReference>
<dbReference type="CDD" id="cd09274">
    <property type="entry name" value="RNase_HI_RT_Ty3"/>
    <property type="match status" value="1"/>
</dbReference>
<feature type="domain" description="Integrase catalytic" evidence="7">
    <location>
        <begin position="395"/>
        <end position="509"/>
    </location>
</feature>
<keyword evidence="9" id="KW-1185">Reference proteome</keyword>
<dbReference type="InterPro" id="IPR043502">
    <property type="entry name" value="DNA/RNA_pol_sf"/>
</dbReference>
<reference evidence="8 9" key="1">
    <citation type="journal article" name="Sci. Rep.">
        <title>Genome-scale phylogenetic analyses confirm Olpidium as the closest living zoosporic fungus to the non-flagellated, terrestrial fungi.</title>
        <authorList>
            <person name="Chang Y."/>
            <person name="Rochon D."/>
            <person name="Sekimoto S."/>
            <person name="Wang Y."/>
            <person name="Chovatia M."/>
            <person name="Sandor L."/>
            <person name="Salamov A."/>
            <person name="Grigoriev I.V."/>
            <person name="Stajich J.E."/>
            <person name="Spatafora J.W."/>
        </authorList>
    </citation>
    <scope>NUCLEOTIDE SEQUENCE [LARGE SCALE GENOMIC DNA]</scope>
    <source>
        <strain evidence="8">S191</strain>
    </source>
</reference>
<dbReference type="Pfam" id="PF17921">
    <property type="entry name" value="Integrase_H2C2"/>
    <property type="match status" value="1"/>
</dbReference>